<feature type="region of interest" description="Disordered" evidence="1">
    <location>
        <begin position="207"/>
        <end position="242"/>
    </location>
</feature>
<feature type="compositionally biased region" description="Basic and acidic residues" evidence="1">
    <location>
        <begin position="261"/>
        <end position="275"/>
    </location>
</feature>
<proteinExistence type="predicted"/>
<reference evidence="2" key="2">
    <citation type="submission" date="2020-05" db="UniProtKB">
        <authorList>
            <consortium name="EnsemblMetazoa"/>
        </authorList>
    </citation>
    <scope>IDENTIFICATION</scope>
    <source>
        <strain evidence="2">MINIMUS1</strain>
    </source>
</reference>
<dbReference type="VEuPathDB" id="VectorBase:AMIN000808"/>
<feature type="region of interest" description="Disordered" evidence="1">
    <location>
        <begin position="75"/>
        <end position="111"/>
    </location>
</feature>
<feature type="compositionally biased region" description="Low complexity" evidence="1">
    <location>
        <begin position="215"/>
        <end position="242"/>
    </location>
</feature>
<reference evidence="3" key="1">
    <citation type="submission" date="2013-03" db="EMBL/GenBank/DDBJ databases">
        <title>The Genome Sequence of Anopheles minimus MINIMUS1.</title>
        <authorList>
            <consortium name="The Broad Institute Genomics Platform"/>
            <person name="Neafsey D.E."/>
            <person name="Walton C."/>
            <person name="Walker B."/>
            <person name="Young S.K."/>
            <person name="Zeng Q."/>
            <person name="Gargeya S."/>
            <person name="Fitzgerald M."/>
            <person name="Haas B."/>
            <person name="Abouelleil A."/>
            <person name="Allen A.W."/>
            <person name="Alvarado L."/>
            <person name="Arachchi H.M."/>
            <person name="Berlin A.M."/>
            <person name="Chapman S.B."/>
            <person name="Gainer-Dewar J."/>
            <person name="Goldberg J."/>
            <person name="Griggs A."/>
            <person name="Gujja S."/>
            <person name="Hansen M."/>
            <person name="Howarth C."/>
            <person name="Imamovic A."/>
            <person name="Ireland A."/>
            <person name="Larimer J."/>
            <person name="McCowan C."/>
            <person name="Murphy C."/>
            <person name="Pearson M."/>
            <person name="Poon T.W."/>
            <person name="Priest M."/>
            <person name="Roberts A."/>
            <person name="Saif S."/>
            <person name="Shea T."/>
            <person name="Sisk P."/>
            <person name="Sykes S."/>
            <person name="Wortman J."/>
            <person name="Nusbaum C."/>
            <person name="Birren B."/>
        </authorList>
    </citation>
    <scope>NUCLEOTIDE SEQUENCE [LARGE SCALE GENOMIC DNA]</scope>
    <source>
        <strain evidence="3">MINIMUS1</strain>
    </source>
</reference>
<dbReference type="AlphaFoldDB" id="A0A182VRW7"/>
<evidence type="ECO:0000313" key="3">
    <source>
        <dbReference type="Proteomes" id="UP000075920"/>
    </source>
</evidence>
<accession>A0A182VRW7</accession>
<dbReference type="EnsemblMetazoa" id="AMIN000808-RA">
    <property type="protein sequence ID" value="AMIN000808-PA"/>
    <property type="gene ID" value="AMIN000808"/>
</dbReference>
<evidence type="ECO:0000256" key="1">
    <source>
        <dbReference type="SAM" id="MobiDB-lite"/>
    </source>
</evidence>
<dbReference type="STRING" id="112268.A0A182VRW7"/>
<keyword evidence="3" id="KW-1185">Reference proteome</keyword>
<protein>
    <submittedName>
        <fullName evidence="2">Uncharacterized protein</fullName>
    </submittedName>
</protein>
<feature type="region of interest" description="Disordered" evidence="1">
    <location>
        <begin position="255"/>
        <end position="276"/>
    </location>
</feature>
<evidence type="ECO:0000313" key="2">
    <source>
        <dbReference type="EnsemblMetazoa" id="AMIN000808-PA"/>
    </source>
</evidence>
<sequence length="552" mass="57152">MATAAKQSSSSTSPSNTVRTFVEGQEDLDAIAKQISDHAEAIYQTWKARGLAPTEILNCHTGDGAEHAFSQALNPANSPTVSHQPGSPIASGQSGPAGIVPGGGGGSSPTSNAAGVAELLAKAPNLSNNSLEQLVSSFVNEDKARIAAQRQQQQRVGGVRTPTTGTSSAIKSVLQKFERNGAIGGDETVSGSVGVSEVVGRPSYLRTGGAGGITNPSSHLGNSSSSSSNNNNNNFNTLNKNNVPDVLKDTIVEAKPGGGSVREKPQTPVKPEHLLNHVPSWPLKNRVVKTGGAGPKVIGGSSTATPVGFAKNTADLMDEVSREEERLINALKTGTVLNSSDSILPEVITSTLPDRDVPDYGSVVDHRAQLAGLSGGAGSSSSNHSASGSAIYNSQSGSVGAMVTAASAGNGGGPIVAATNGSPTLNGNGTANGNGTTNHSSGDTPNVKHWNGVPMKPNHIPILNIHQIREQEKLSMNFTRNVATTRLPKDFGRASVDDEKKLNMQPKTIPSPIRPFLSRGSVAERVLIFEKCPEKAPPRERVKEPVKLQVSC</sequence>
<dbReference type="Proteomes" id="UP000075920">
    <property type="component" value="Unassembled WGS sequence"/>
</dbReference>
<organism evidence="2 3">
    <name type="scientific">Anopheles minimus</name>
    <dbReference type="NCBI Taxonomy" id="112268"/>
    <lineage>
        <taxon>Eukaryota</taxon>
        <taxon>Metazoa</taxon>
        <taxon>Ecdysozoa</taxon>
        <taxon>Arthropoda</taxon>
        <taxon>Hexapoda</taxon>
        <taxon>Insecta</taxon>
        <taxon>Pterygota</taxon>
        <taxon>Neoptera</taxon>
        <taxon>Endopterygota</taxon>
        <taxon>Diptera</taxon>
        <taxon>Nematocera</taxon>
        <taxon>Culicoidea</taxon>
        <taxon>Culicidae</taxon>
        <taxon>Anophelinae</taxon>
        <taxon>Anopheles</taxon>
    </lineage>
</organism>
<feature type="compositionally biased region" description="Polar residues" evidence="1">
    <location>
        <begin position="75"/>
        <end position="85"/>
    </location>
</feature>
<name>A0A182VRW7_9DIPT</name>